<keyword evidence="2" id="KW-1185">Reference proteome</keyword>
<dbReference type="EMBL" id="JAGTJJ010000017">
    <property type="protein sequence ID" value="MDC3983974.1"/>
    <property type="molecule type" value="Genomic_DNA"/>
</dbReference>
<gene>
    <name evidence="1" type="ORF">KEG57_25925</name>
</gene>
<dbReference type="SUPFAM" id="SSF81301">
    <property type="entry name" value="Nucleotidyltransferase"/>
    <property type="match status" value="1"/>
</dbReference>
<dbReference type="InterPro" id="IPR039498">
    <property type="entry name" value="NTP_transf_5"/>
</dbReference>
<proteinExistence type="predicted"/>
<accession>A0A9X4AT97</accession>
<dbReference type="Pfam" id="PF14907">
    <property type="entry name" value="NTP_transf_5"/>
    <property type="match status" value="1"/>
</dbReference>
<evidence type="ECO:0000313" key="2">
    <source>
        <dbReference type="Proteomes" id="UP001151081"/>
    </source>
</evidence>
<dbReference type="AlphaFoldDB" id="A0A9X4AT97"/>
<reference evidence="1 2" key="1">
    <citation type="submission" date="2021-04" db="EMBL/GenBank/DDBJ databases">
        <title>Genome analysis of Polyangium sp.</title>
        <authorList>
            <person name="Li Y."/>
            <person name="Wang J."/>
        </authorList>
    </citation>
    <scope>NUCLEOTIDE SEQUENCE [LARGE SCALE GENOMIC DNA]</scope>
    <source>
        <strain evidence="1 2">SDU14</strain>
    </source>
</reference>
<comment type="caution">
    <text evidence="1">The sequence shown here is derived from an EMBL/GenBank/DDBJ whole genome shotgun (WGS) entry which is preliminary data.</text>
</comment>
<evidence type="ECO:0000313" key="1">
    <source>
        <dbReference type="EMBL" id="MDC3983974.1"/>
    </source>
</evidence>
<name>A0A9X4AT97_9BACT</name>
<sequence length="281" mass="31437">MEPTIALPRDADPNAILAIDMTPEARDFFASALRALAASDVPFLVGGAYALAHHAGMRRRTRDLDVFVRRRDVGAALLVLENAGYPTCIAFPHWLAKAYSGSEHVDVIWSSGNGLAEVDDLWFEHAGRGEVFGVEVGLCPAEETIFAKSFIQERERYDGADVAHVLRARCEDLDWPRIVARFGDHWRVLLSQLILFGFIYPTEQRRIPPWVMRDLLARLEAEHASPPEVGRVCRGTLLSRAQYLADVSEGWDDARLWPEGSMTSEEIARWTAAIDQPPPHP</sequence>
<dbReference type="Gene3D" id="3.30.460.40">
    <property type="match status" value="1"/>
</dbReference>
<dbReference type="Proteomes" id="UP001151081">
    <property type="component" value="Unassembled WGS sequence"/>
</dbReference>
<dbReference type="InterPro" id="IPR043519">
    <property type="entry name" value="NT_sf"/>
</dbReference>
<dbReference type="RefSeq" id="WP_272424635.1">
    <property type="nucleotide sequence ID" value="NZ_JAGTJJ010000017.1"/>
</dbReference>
<organism evidence="1 2">
    <name type="scientific">Polyangium jinanense</name>
    <dbReference type="NCBI Taxonomy" id="2829994"/>
    <lineage>
        <taxon>Bacteria</taxon>
        <taxon>Pseudomonadati</taxon>
        <taxon>Myxococcota</taxon>
        <taxon>Polyangia</taxon>
        <taxon>Polyangiales</taxon>
        <taxon>Polyangiaceae</taxon>
        <taxon>Polyangium</taxon>
    </lineage>
</organism>
<protein>
    <submittedName>
        <fullName evidence="1">Nucleotidyltransferase family protein</fullName>
    </submittedName>
</protein>